<comment type="caution">
    <text evidence="2">The sequence shown here is derived from an EMBL/GenBank/DDBJ whole genome shotgun (WGS) entry which is preliminary data.</text>
</comment>
<reference evidence="2 3" key="1">
    <citation type="submission" date="2024-09" db="EMBL/GenBank/DDBJ databases">
        <authorList>
            <person name="Sun Q."/>
            <person name="Mori K."/>
        </authorList>
    </citation>
    <scope>NUCLEOTIDE SEQUENCE [LARGE SCALE GENOMIC DNA]</scope>
    <source>
        <strain evidence="2 3">JCM 13519</strain>
    </source>
</reference>
<organism evidence="2 3">
    <name type="scientific">Arthrobacter methylotrophus</name>
    <dbReference type="NCBI Taxonomy" id="121291"/>
    <lineage>
        <taxon>Bacteria</taxon>
        <taxon>Bacillati</taxon>
        <taxon>Actinomycetota</taxon>
        <taxon>Actinomycetes</taxon>
        <taxon>Micrococcales</taxon>
        <taxon>Micrococcaceae</taxon>
        <taxon>Arthrobacter</taxon>
    </lineage>
</organism>
<proteinExistence type="predicted"/>
<protein>
    <submittedName>
        <fullName evidence="2">ABC transporter permease</fullName>
    </submittedName>
</protein>
<feature type="transmembrane region" description="Helical" evidence="1">
    <location>
        <begin position="538"/>
        <end position="556"/>
    </location>
</feature>
<feature type="transmembrane region" description="Helical" evidence="1">
    <location>
        <begin position="325"/>
        <end position="350"/>
    </location>
</feature>
<evidence type="ECO:0000313" key="2">
    <source>
        <dbReference type="EMBL" id="MFB9714485.1"/>
    </source>
</evidence>
<name>A0ABV5UQD7_9MICC</name>
<feature type="transmembrane region" description="Helical" evidence="1">
    <location>
        <begin position="424"/>
        <end position="447"/>
    </location>
</feature>
<keyword evidence="1" id="KW-0812">Transmembrane</keyword>
<keyword evidence="3" id="KW-1185">Reference proteome</keyword>
<dbReference type="Proteomes" id="UP001589536">
    <property type="component" value="Unassembled WGS sequence"/>
</dbReference>
<gene>
    <name evidence="2" type="ORF">ACFFPI_10160</name>
</gene>
<feature type="transmembrane region" description="Helical" evidence="1">
    <location>
        <begin position="467"/>
        <end position="485"/>
    </location>
</feature>
<feature type="transmembrane region" description="Helical" evidence="1">
    <location>
        <begin position="266"/>
        <end position="288"/>
    </location>
</feature>
<keyword evidence="1" id="KW-1133">Transmembrane helix</keyword>
<dbReference type="RefSeq" id="WP_345046163.1">
    <property type="nucleotide sequence ID" value="NZ_BAABED010000001.1"/>
</dbReference>
<feature type="transmembrane region" description="Helical" evidence="1">
    <location>
        <begin position="144"/>
        <end position="171"/>
    </location>
</feature>
<feature type="transmembrane region" description="Helical" evidence="1">
    <location>
        <begin position="102"/>
        <end position="123"/>
    </location>
</feature>
<evidence type="ECO:0000313" key="3">
    <source>
        <dbReference type="Proteomes" id="UP001589536"/>
    </source>
</evidence>
<feature type="transmembrane region" description="Helical" evidence="1">
    <location>
        <begin position="177"/>
        <end position="200"/>
    </location>
</feature>
<sequence>MPRRKRTTAAPTIGATVLFGRGPEMGALWILYRQRLRRDRWQIVVWVLSIGVLALFAVAAIAKTFGDDATRAQVLQLAAAAPAILVLRGLPRGPGLDSFTFFEIFAFLAVLAGLMNTFMAVRHTRAEEESGRAELISSTAAGRWAPLGATVLHGAVANVLVAIATALGFMAGGLDPAGSLVAGFATGAVGFAFLGVGLLASEFFSTSRGANGIASALVMLAYLLRGFGDATGQVSPDGMTMTAAWPSWFSPIGWGQQTFAYTGNRWWPLLLPLVLWAACTAVVVAIMAQRDIGASVLAGRSGRADARPWLRGSFSLALRLQQGAIIGWCIGGLTTGLLTGSLGSAIQSSITSNPQITAVLRGMIEAQGTSMTQLLVAALFEVAGILAAACGLQAVLRLRQEEVAGTAEPVLAESVGRMRWLGSFLGLGAVSVVLVMAFTALGAWVSLVAFGDTSGAVGDVWQTAADQLPAALIYLALPAIVFVVWPRATMPAGWGLLGVGVILGVYGGMLGLDQKLRDLSPFTHTPVTTSTGTDWSGGFWMLGVAAVLTALSLAAVRRREVGTA</sequence>
<dbReference type="EMBL" id="JBHMBH010000021">
    <property type="protein sequence ID" value="MFB9714485.1"/>
    <property type="molecule type" value="Genomic_DNA"/>
</dbReference>
<feature type="transmembrane region" description="Helical" evidence="1">
    <location>
        <begin position="43"/>
        <end position="62"/>
    </location>
</feature>
<evidence type="ECO:0000256" key="1">
    <source>
        <dbReference type="SAM" id="Phobius"/>
    </source>
</evidence>
<accession>A0ABV5UQD7</accession>
<keyword evidence="1" id="KW-0472">Membrane</keyword>
<feature type="transmembrane region" description="Helical" evidence="1">
    <location>
        <begin position="492"/>
        <end position="512"/>
    </location>
</feature>